<evidence type="ECO:0000313" key="2">
    <source>
        <dbReference type="Proteomes" id="UP000305524"/>
    </source>
</evidence>
<gene>
    <name evidence="1" type="ORF">FC701_32820</name>
</gene>
<evidence type="ECO:0000313" key="1">
    <source>
        <dbReference type="EMBL" id="TKI79052.1"/>
    </source>
</evidence>
<dbReference type="Proteomes" id="UP000305524">
    <property type="component" value="Unassembled WGS sequence"/>
</dbReference>
<keyword evidence="1" id="KW-0547">Nucleotide-binding</keyword>
<dbReference type="GO" id="GO:0005524">
    <property type="term" value="F:ATP binding"/>
    <property type="evidence" value="ECO:0007669"/>
    <property type="project" value="UniProtKB-KW"/>
</dbReference>
<comment type="caution">
    <text evidence="1">The sequence shown here is derived from an EMBL/GenBank/DDBJ whole genome shotgun (WGS) entry which is preliminary data.</text>
</comment>
<accession>A0A4U2ZWP3</accession>
<reference evidence="1 2" key="1">
    <citation type="journal article" date="2019" name="Environ. Microbiol.">
        <title>An active ?-lactamase is a part of an orchestrated cell wall stress resistance network of Bacillus subtilis and related rhizosphere species.</title>
        <authorList>
            <person name="Bucher T."/>
            <person name="Keren-Paz A."/>
            <person name="Hausser J."/>
            <person name="Olender T."/>
            <person name="Cytryn E."/>
            <person name="Kolodkin-Gal I."/>
        </authorList>
    </citation>
    <scope>NUCLEOTIDE SEQUENCE [LARGE SCALE GENOMIC DNA]</scope>
    <source>
        <strain evidence="1 2">I186</strain>
    </source>
</reference>
<sequence>PEYKCLVVDTKQPLESYIRTVMNYIHE</sequence>
<dbReference type="AlphaFoldDB" id="A0A4U2ZWP3"/>
<protein>
    <submittedName>
        <fullName evidence="1">ATP-binding protein</fullName>
    </submittedName>
</protein>
<dbReference type="EMBL" id="SZOD01001212">
    <property type="protein sequence ID" value="TKI79052.1"/>
    <property type="molecule type" value="Genomic_DNA"/>
</dbReference>
<keyword evidence="1" id="KW-0067">ATP-binding</keyword>
<proteinExistence type="predicted"/>
<organism evidence="1 2">
    <name type="scientific">Bacillus mycoides</name>
    <dbReference type="NCBI Taxonomy" id="1405"/>
    <lineage>
        <taxon>Bacteria</taxon>
        <taxon>Bacillati</taxon>
        <taxon>Bacillota</taxon>
        <taxon>Bacilli</taxon>
        <taxon>Bacillales</taxon>
        <taxon>Bacillaceae</taxon>
        <taxon>Bacillus</taxon>
        <taxon>Bacillus cereus group</taxon>
    </lineage>
</organism>
<name>A0A4U2ZWP3_BACMY</name>
<feature type="non-terminal residue" evidence="1">
    <location>
        <position position="1"/>
    </location>
</feature>